<gene>
    <name evidence="1" type="ORF">CYJ25_05675</name>
</gene>
<evidence type="ECO:0000313" key="1">
    <source>
        <dbReference type="EMBL" id="PKY66241.1"/>
    </source>
</evidence>
<evidence type="ECO:0008006" key="3">
    <source>
        <dbReference type="Google" id="ProtNLM"/>
    </source>
</evidence>
<dbReference type="InterPro" id="IPR013780">
    <property type="entry name" value="Glyco_hydro_b"/>
</dbReference>
<comment type="caution">
    <text evidence="1">The sequence shown here is derived from an EMBL/GenBank/DDBJ whole genome shotgun (WGS) entry which is preliminary data.</text>
</comment>
<dbReference type="AlphaFoldDB" id="A0A2I1I567"/>
<dbReference type="RefSeq" id="WP_101628220.1">
    <property type="nucleotide sequence ID" value="NZ_PKKJ01000005.1"/>
</dbReference>
<dbReference type="Proteomes" id="UP000234545">
    <property type="component" value="Unassembled WGS sequence"/>
</dbReference>
<accession>A0A2I1I567</accession>
<organism evidence="1 2">
    <name type="scientific">Schaalia turicensis</name>
    <dbReference type="NCBI Taxonomy" id="131111"/>
    <lineage>
        <taxon>Bacteria</taxon>
        <taxon>Bacillati</taxon>
        <taxon>Actinomycetota</taxon>
        <taxon>Actinomycetes</taxon>
        <taxon>Actinomycetales</taxon>
        <taxon>Actinomycetaceae</taxon>
        <taxon>Schaalia</taxon>
    </lineage>
</organism>
<dbReference type="Gene3D" id="2.60.40.1180">
    <property type="entry name" value="Golgi alpha-mannosidase II"/>
    <property type="match status" value="1"/>
</dbReference>
<proteinExistence type="predicted"/>
<name>A0A2I1I567_9ACTO</name>
<reference evidence="1 2" key="1">
    <citation type="submission" date="2017-12" db="EMBL/GenBank/DDBJ databases">
        <title>Phylogenetic diversity of female urinary microbiome.</title>
        <authorList>
            <person name="Thomas-White K."/>
            <person name="Wolfe A.J."/>
        </authorList>
    </citation>
    <scope>NUCLEOTIDE SEQUENCE [LARGE SCALE GENOMIC DNA]</scope>
    <source>
        <strain evidence="1 2">UMB0250</strain>
    </source>
</reference>
<dbReference type="EMBL" id="PKKJ01000005">
    <property type="protein sequence ID" value="PKY66241.1"/>
    <property type="molecule type" value="Genomic_DNA"/>
</dbReference>
<evidence type="ECO:0000313" key="2">
    <source>
        <dbReference type="Proteomes" id="UP000234545"/>
    </source>
</evidence>
<protein>
    <recommendedName>
        <fullName evidence="3">Beta-galactosidase</fullName>
    </recommendedName>
</protein>
<sequence>MRANDTLVAHTCDIVQMFASGATSSDVRSSIDTEEEPLSHLVDYLSGVDDIPPTTQIAILVGAHSYDRRPAFTNFSTWHRSAWEQGYGVRQLTDIDQAIFESFIIIDANQANNLPHSTIEHLAENGKQILLIAPSTTQPLDSTFAKIAGVQFDGESHLQRLDEANDATWHLVGRLTQPSLKDAGTHLKTSTAPLKLTATDPSFERTRQLMNEPRPALRAANWARIFTPGDSTTTLASVDDPLSELDGRPIITKRAIANAHGETGGNVWLVGADLDAFTRATLLRLISVHARVRPTNLEFPRGIEVVQRAHMTFIVNHGSTMAELSNVHGSDVVSGNRCTGHVALAPHSVMVVVEE</sequence>
<dbReference type="OrthoDB" id="9800974at2"/>